<dbReference type="InterPro" id="IPR011251">
    <property type="entry name" value="Luciferase-like_dom"/>
</dbReference>
<name>A0A1B2LVU3_9GAMM</name>
<evidence type="ECO:0000313" key="8">
    <source>
        <dbReference type="EMBL" id="AOA57045.1"/>
    </source>
</evidence>
<dbReference type="GO" id="GO:0016705">
    <property type="term" value="F:oxidoreductase activity, acting on paired donors, with incorporation or reduction of molecular oxygen"/>
    <property type="evidence" value="ECO:0007669"/>
    <property type="project" value="InterPro"/>
</dbReference>
<dbReference type="OrthoDB" id="6133319at2"/>
<dbReference type="STRING" id="1789224.BFG52_00850"/>
<keyword evidence="4 8" id="KW-0503">Monooxygenase</keyword>
<feature type="binding site" evidence="6">
    <location>
        <position position="145"/>
    </location>
    <ligand>
        <name>FMN</name>
        <dbReference type="ChEBI" id="CHEBI:58210"/>
    </ligand>
</feature>
<dbReference type="InterPro" id="IPR051260">
    <property type="entry name" value="Diverse_substr_monoxygenases"/>
</dbReference>
<feature type="binding site" evidence="6">
    <location>
        <position position="149"/>
    </location>
    <ligand>
        <name>FMN</name>
        <dbReference type="ChEBI" id="CHEBI:58210"/>
    </ligand>
</feature>
<dbReference type="InterPro" id="IPR036661">
    <property type="entry name" value="Luciferase-like_sf"/>
</dbReference>
<dbReference type="PANTHER" id="PTHR30011:SF16">
    <property type="entry name" value="C2H2 FINGER DOMAIN TRANSCRIPTION FACTOR (EUROFUNG)-RELATED"/>
    <property type="match status" value="1"/>
</dbReference>
<feature type="binding site" evidence="6">
    <location>
        <position position="95"/>
    </location>
    <ligand>
        <name>FMN</name>
        <dbReference type="ChEBI" id="CHEBI:58210"/>
    </ligand>
</feature>
<proteinExistence type="inferred from homology"/>
<gene>
    <name evidence="8" type="ORF">BFG52_00850</name>
</gene>
<feature type="domain" description="Luciferase-like" evidence="7">
    <location>
        <begin position="20"/>
        <end position="380"/>
    </location>
</feature>
<keyword evidence="2 6" id="KW-0288">FMN</keyword>
<dbReference type="EMBL" id="CP016895">
    <property type="protein sequence ID" value="AOA57045.1"/>
    <property type="molecule type" value="Genomic_DNA"/>
</dbReference>
<dbReference type="GO" id="GO:0004497">
    <property type="term" value="F:monooxygenase activity"/>
    <property type="evidence" value="ECO:0007669"/>
    <property type="project" value="UniProtKB-KW"/>
</dbReference>
<keyword evidence="1 6" id="KW-0285">Flavoprotein</keyword>
<keyword evidence="9" id="KW-1185">Reference proteome</keyword>
<comment type="similarity">
    <text evidence="5">Belongs to the NtaA/SnaA/DszA monooxygenase family.</text>
</comment>
<evidence type="ECO:0000256" key="6">
    <source>
        <dbReference type="PIRSR" id="PIRSR000337-1"/>
    </source>
</evidence>
<evidence type="ECO:0000256" key="2">
    <source>
        <dbReference type="ARBA" id="ARBA00022643"/>
    </source>
</evidence>
<evidence type="ECO:0000313" key="9">
    <source>
        <dbReference type="Proteomes" id="UP000093391"/>
    </source>
</evidence>
<evidence type="ECO:0000256" key="3">
    <source>
        <dbReference type="ARBA" id="ARBA00023002"/>
    </source>
</evidence>
<accession>A0A1B2LVU3</accession>
<protein>
    <submittedName>
        <fullName evidence="8">Monooxygenase</fullName>
    </submittedName>
</protein>
<dbReference type="AlphaFoldDB" id="A0A1B2LVU3"/>
<dbReference type="Gene3D" id="3.20.20.30">
    <property type="entry name" value="Luciferase-like domain"/>
    <property type="match status" value="1"/>
</dbReference>
<dbReference type="SUPFAM" id="SSF51679">
    <property type="entry name" value="Bacterial luciferase-like"/>
    <property type="match status" value="1"/>
</dbReference>
<organism evidence="8 9">
    <name type="scientific">Acinetobacter larvae</name>
    <dbReference type="NCBI Taxonomy" id="1789224"/>
    <lineage>
        <taxon>Bacteria</taxon>
        <taxon>Pseudomonadati</taxon>
        <taxon>Pseudomonadota</taxon>
        <taxon>Gammaproteobacteria</taxon>
        <taxon>Moraxellales</taxon>
        <taxon>Moraxellaceae</taxon>
        <taxon>Acinetobacter</taxon>
    </lineage>
</organism>
<dbReference type="PIRSF" id="PIRSF000337">
    <property type="entry name" value="NTA_MOA"/>
    <property type="match status" value="1"/>
</dbReference>
<feature type="binding site" evidence="6">
    <location>
        <position position="220"/>
    </location>
    <ligand>
        <name>FMN</name>
        <dbReference type="ChEBI" id="CHEBI:58210"/>
    </ligand>
</feature>
<dbReference type="NCBIfam" id="TIGR03860">
    <property type="entry name" value="FMN_nitrolo"/>
    <property type="match status" value="1"/>
</dbReference>
<dbReference type="Pfam" id="PF00296">
    <property type="entry name" value="Bac_luciferase"/>
    <property type="match status" value="1"/>
</dbReference>
<dbReference type="Proteomes" id="UP000093391">
    <property type="component" value="Chromosome"/>
</dbReference>
<dbReference type="InterPro" id="IPR016215">
    <property type="entry name" value="NTA_MOA"/>
</dbReference>
<keyword evidence="3" id="KW-0560">Oxidoreductase</keyword>
<evidence type="ECO:0000256" key="1">
    <source>
        <dbReference type="ARBA" id="ARBA00022630"/>
    </source>
</evidence>
<feature type="binding site" evidence="6">
    <location>
        <position position="58"/>
    </location>
    <ligand>
        <name>FMN</name>
        <dbReference type="ChEBI" id="CHEBI:58210"/>
    </ligand>
</feature>
<evidence type="ECO:0000259" key="7">
    <source>
        <dbReference type="Pfam" id="PF00296"/>
    </source>
</evidence>
<dbReference type="RefSeq" id="WP_067551324.1">
    <property type="nucleotide sequence ID" value="NZ_CP016895.1"/>
</dbReference>
<dbReference type="PANTHER" id="PTHR30011">
    <property type="entry name" value="ALKANESULFONATE MONOOXYGENASE-RELATED"/>
    <property type="match status" value="1"/>
</dbReference>
<evidence type="ECO:0000256" key="5">
    <source>
        <dbReference type="ARBA" id="ARBA00033748"/>
    </source>
</evidence>
<evidence type="ECO:0000256" key="4">
    <source>
        <dbReference type="ARBA" id="ARBA00023033"/>
    </source>
</evidence>
<dbReference type="CDD" id="cd01095">
    <property type="entry name" value="Nitrilotriacetate_monoxgenase"/>
    <property type="match status" value="1"/>
</dbReference>
<dbReference type="KEGG" id="ala:BFG52_00850"/>
<reference evidence="8 9" key="1">
    <citation type="submission" date="2016-08" db="EMBL/GenBank/DDBJ databases">
        <authorList>
            <person name="Seilhamer J.J."/>
        </authorList>
    </citation>
    <scope>NUCLEOTIDE SEQUENCE [LARGE SCALE GENOMIC DNA]</scope>
    <source>
        <strain evidence="8 9">BRTC-1</strain>
    </source>
</reference>
<sequence>MSAQKTIHLGTILQGAGGNMASWRHPDAVADASINLDFVKKLAIQAEQAKFDFVFIADGLYINDKSIPHFLNRFEPLTLLSALASVTQHIGLVGTVSTSYSEPFTVARQFASLDHLSAGRAGWNVVTTPLEGTAKNFSKAQHPEHALRYQIADEYLDVVKGLWDSWEQGAFVRNKATGQFFDASKLHTLNFHGKFFDVAGPLNIERTPQHRPIVFQAGASDSGKTLAAKHADAIFTHQNSLAEAQAFYADVKQRLAQYGRKADELLVFQGIPVLIGEDDADIAAQYQQTAALVSIDDALNYLGRYFEHYDFSQHALDEPFPDLGDLGENSFRSTTQEIKKLAKENAYSLREVALRVATPLPQFKGTAEQVATQLIDWVDQSAADGFIIQALTPHTLSTFIAQVLPILQQRGRFRSDYEGSTLRESFHLAAPENRFVSAAQQELEHAV</sequence>